<proteinExistence type="predicted"/>
<evidence type="ECO:0000313" key="3">
    <source>
        <dbReference type="EnsemblMetazoa" id="ASIC014197-PA"/>
    </source>
</evidence>
<dbReference type="EnsemblMetazoa" id="ASIC014197-RA">
    <property type="protein sequence ID" value="ASIC014197-PA"/>
    <property type="gene ID" value="ASIC014197"/>
</dbReference>
<reference evidence="3" key="2">
    <citation type="submission" date="2020-05" db="UniProtKB">
        <authorList>
            <consortium name="EnsemblMetazoa"/>
        </authorList>
    </citation>
    <scope>IDENTIFICATION</scope>
</reference>
<accession>A0A084W7K0</accession>
<dbReference type="EMBL" id="ATLV01021259">
    <property type="status" value="NOT_ANNOTATED_CDS"/>
    <property type="molecule type" value="Genomic_DNA"/>
</dbReference>
<feature type="region of interest" description="Disordered" evidence="1">
    <location>
        <begin position="1"/>
        <end position="24"/>
    </location>
</feature>
<protein>
    <submittedName>
        <fullName evidence="2 3">Uncharacterized protein</fullName>
    </submittedName>
</protein>
<name>A0A084W7K0_ANOSI</name>
<sequence>MARLERSSHIRQLTNRPDADRERQTTVVYSTRHALKYAAQNGGVGHEGIHALPDQTPGTRSQCDCAKLKTTRTNGSEERFVAETCAFGRDGRILHRTRTGIEILENV</sequence>
<reference evidence="2 4" key="1">
    <citation type="journal article" date="2014" name="BMC Genomics">
        <title>Genome sequence of Anopheles sinensis provides insight into genetics basis of mosquito competence for malaria parasites.</title>
        <authorList>
            <person name="Zhou D."/>
            <person name="Zhang D."/>
            <person name="Ding G."/>
            <person name="Shi L."/>
            <person name="Hou Q."/>
            <person name="Ye Y."/>
            <person name="Xu Y."/>
            <person name="Zhou H."/>
            <person name="Xiong C."/>
            <person name="Li S."/>
            <person name="Yu J."/>
            <person name="Hong S."/>
            <person name="Yu X."/>
            <person name="Zou P."/>
            <person name="Chen C."/>
            <person name="Chang X."/>
            <person name="Wang W."/>
            <person name="Lv Y."/>
            <person name="Sun Y."/>
            <person name="Ma L."/>
            <person name="Shen B."/>
            <person name="Zhu C."/>
        </authorList>
    </citation>
    <scope>NUCLEOTIDE SEQUENCE [LARGE SCALE GENOMIC DNA]</scope>
</reference>
<dbReference type="EMBL" id="KE525315">
    <property type="protein sequence ID" value="KFB46194.1"/>
    <property type="molecule type" value="Genomic_DNA"/>
</dbReference>
<keyword evidence="4" id="KW-1185">Reference proteome</keyword>
<organism evidence="2">
    <name type="scientific">Anopheles sinensis</name>
    <name type="common">Mosquito</name>
    <dbReference type="NCBI Taxonomy" id="74873"/>
    <lineage>
        <taxon>Eukaryota</taxon>
        <taxon>Metazoa</taxon>
        <taxon>Ecdysozoa</taxon>
        <taxon>Arthropoda</taxon>
        <taxon>Hexapoda</taxon>
        <taxon>Insecta</taxon>
        <taxon>Pterygota</taxon>
        <taxon>Neoptera</taxon>
        <taxon>Endopterygota</taxon>
        <taxon>Diptera</taxon>
        <taxon>Nematocera</taxon>
        <taxon>Culicoidea</taxon>
        <taxon>Culicidae</taxon>
        <taxon>Anophelinae</taxon>
        <taxon>Anopheles</taxon>
    </lineage>
</organism>
<dbReference type="Proteomes" id="UP000030765">
    <property type="component" value="Unassembled WGS sequence"/>
</dbReference>
<evidence type="ECO:0000313" key="4">
    <source>
        <dbReference type="Proteomes" id="UP000030765"/>
    </source>
</evidence>
<gene>
    <name evidence="2" type="ORF">ZHAS_00014197</name>
</gene>
<dbReference type="VEuPathDB" id="VectorBase:ASIC014197"/>
<dbReference type="AlphaFoldDB" id="A0A084W7K0"/>
<evidence type="ECO:0000313" key="2">
    <source>
        <dbReference type="EMBL" id="KFB46194.1"/>
    </source>
</evidence>
<evidence type="ECO:0000256" key="1">
    <source>
        <dbReference type="SAM" id="MobiDB-lite"/>
    </source>
</evidence>